<protein>
    <recommendedName>
        <fullName evidence="4">Extensin-like protein C-terminus</fullName>
    </recommendedName>
</protein>
<comment type="caution">
    <text evidence="2">The sequence shown here is derived from an EMBL/GenBank/DDBJ whole genome shotgun (WGS) entry which is preliminary data.</text>
</comment>
<organism evidence="2 3">
    <name type="scientific">Microlunatus endophyticus</name>
    <dbReference type="NCBI Taxonomy" id="1716077"/>
    <lineage>
        <taxon>Bacteria</taxon>
        <taxon>Bacillati</taxon>
        <taxon>Actinomycetota</taxon>
        <taxon>Actinomycetes</taxon>
        <taxon>Propionibacteriales</taxon>
        <taxon>Propionibacteriaceae</taxon>
        <taxon>Microlunatus</taxon>
    </lineage>
</organism>
<dbReference type="PROSITE" id="PS51257">
    <property type="entry name" value="PROKAR_LIPOPROTEIN"/>
    <property type="match status" value="1"/>
</dbReference>
<feature type="chain" id="PRO_5039159483" description="Extensin-like protein C-terminus" evidence="1">
    <location>
        <begin position="23"/>
        <end position="266"/>
    </location>
</feature>
<sequence>MPVTRRALLGLGAGGLAATVAAGVAGCSGSDRGPEPEPYCTSQLKLARHNSLKNATFVYDPDQQPTSFRFDRGFYGQLGTWLEDYLTLSGTSRPDQVWTYGSWLDGHPQCDSWHDAGRAFDLSRLVSEGAVQVSCRYDIWSTYTGTRLTHFRTRYWALAASLHLHFEYVLTHLYNADHHNHIHIDNGRSGSGLSSFDTDSVSQVQAVQAILTHLWQTPVPITGQWNRQTKNATGDVLDGTEVGGTIDDGDDHWRTFLRRSATRSKP</sequence>
<reference evidence="2" key="1">
    <citation type="journal article" date="2014" name="Int. J. Syst. Evol. Microbiol.">
        <title>Complete genome sequence of Corynebacterium casei LMG S-19264T (=DSM 44701T), isolated from a smear-ripened cheese.</title>
        <authorList>
            <consortium name="US DOE Joint Genome Institute (JGI-PGF)"/>
            <person name="Walter F."/>
            <person name="Albersmeier A."/>
            <person name="Kalinowski J."/>
            <person name="Ruckert C."/>
        </authorList>
    </citation>
    <scope>NUCLEOTIDE SEQUENCE</scope>
    <source>
        <strain evidence="2">CGMCC 4.7306</strain>
    </source>
</reference>
<feature type="signal peptide" evidence="1">
    <location>
        <begin position="1"/>
        <end position="22"/>
    </location>
</feature>
<proteinExistence type="predicted"/>
<dbReference type="EMBL" id="BMMZ01000017">
    <property type="protein sequence ID" value="GGL82090.1"/>
    <property type="molecule type" value="Genomic_DNA"/>
</dbReference>
<evidence type="ECO:0000256" key="1">
    <source>
        <dbReference type="SAM" id="SignalP"/>
    </source>
</evidence>
<keyword evidence="1" id="KW-0732">Signal</keyword>
<accession>A0A917SIN0</accession>
<gene>
    <name evidence="2" type="ORF">GCM10011575_45390</name>
</gene>
<dbReference type="AlphaFoldDB" id="A0A917SIN0"/>
<evidence type="ECO:0000313" key="2">
    <source>
        <dbReference type="EMBL" id="GGL82090.1"/>
    </source>
</evidence>
<dbReference type="Proteomes" id="UP000613840">
    <property type="component" value="Unassembled WGS sequence"/>
</dbReference>
<name>A0A917SIN0_9ACTN</name>
<reference evidence="2" key="2">
    <citation type="submission" date="2020-09" db="EMBL/GenBank/DDBJ databases">
        <authorList>
            <person name="Sun Q."/>
            <person name="Zhou Y."/>
        </authorList>
    </citation>
    <scope>NUCLEOTIDE SEQUENCE</scope>
    <source>
        <strain evidence="2">CGMCC 4.7306</strain>
    </source>
</reference>
<evidence type="ECO:0008006" key="4">
    <source>
        <dbReference type="Google" id="ProtNLM"/>
    </source>
</evidence>
<keyword evidence="3" id="KW-1185">Reference proteome</keyword>
<dbReference type="RefSeq" id="WP_188898145.1">
    <property type="nucleotide sequence ID" value="NZ_BMMZ01000017.1"/>
</dbReference>
<evidence type="ECO:0000313" key="3">
    <source>
        <dbReference type="Proteomes" id="UP000613840"/>
    </source>
</evidence>